<protein>
    <submittedName>
        <fullName evidence="1">Uncharacterized protein</fullName>
    </submittedName>
</protein>
<dbReference type="AlphaFoldDB" id="A0A392VJU4"/>
<comment type="caution">
    <text evidence="1">The sequence shown here is derived from an EMBL/GenBank/DDBJ whole genome shotgun (WGS) entry which is preliminary data.</text>
</comment>
<keyword evidence="2" id="KW-1185">Reference proteome</keyword>
<dbReference type="EMBL" id="LXQA011198268">
    <property type="protein sequence ID" value="MCI88636.1"/>
    <property type="molecule type" value="Genomic_DNA"/>
</dbReference>
<evidence type="ECO:0000313" key="2">
    <source>
        <dbReference type="Proteomes" id="UP000265520"/>
    </source>
</evidence>
<evidence type="ECO:0000313" key="1">
    <source>
        <dbReference type="EMBL" id="MCI88636.1"/>
    </source>
</evidence>
<name>A0A392VJU4_9FABA</name>
<sequence>MNVAAVDENVVESGHVSPSKVVGSDTLSSPTKVIVEYVVGSTKETLPESDVIQD</sequence>
<proteinExistence type="predicted"/>
<feature type="non-terminal residue" evidence="1">
    <location>
        <position position="54"/>
    </location>
</feature>
<accession>A0A392VJU4</accession>
<organism evidence="1 2">
    <name type="scientific">Trifolium medium</name>
    <dbReference type="NCBI Taxonomy" id="97028"/>
    <lineage>
        <taxon>Eukaryota</taxon>
        <taxon>Viridiplantae</taxon>
        <taxon>Streptophyta</taxon>
        <taxon>Embryophyta</taxon>
        <taxon>Tracheophyta</taxon>
        <taxon>Spermatophyta</taxon>
        <taxon>Magnoliopsida</taxon>
        <taxon>eudicotyledons</taxon>
        <taxon>Gunneridae</taxon>
        <taxon>Pentapetalae</taxon>
        <taxon>rosids</taxon>
        <taxon>fabids</taxon>
        <taxon>Fabales</taxon>
        <taxon>Fabaceae</taxon>
        <taxon>Papilionoideae</taxon>
        <taxon>50 kb inversion clade</taxon>
        <taxon>NPAAA clade</taxon>
        <taxon>Hologalegina</taxon>
        <taxon>IRL clade</taxon>
        <taxon>Trifolieae</taxon>
        <taxon>Trifolium</taxon>
    </lineage>
</organism>
<reference evidence="1 2" key="1">
    <citation type="journal article" date="2018" name="Front. Plant Sci.">
        <title>Red Clover (Trifolium pratense) and Zigzag Clover (T. medium) - A Picture of Genomic Similarities and Differences.</title>
        <authorList>
            <person name="Dluhosova J."/>
            <person name="Istvanek J."/>
            <person name="Nedelnik J."/>
            <person name="Repkova J."/>
        </authorList>
    </citation>
    <scope>NUCLEOTIDE SEQUENCE [LARGE SCALE GENOMIC DNA]</scope>
    <source>
        <strain evidence="2">cv. 10/8</strain>
        <tissue evidence="1">Leaf</tissue>
    </source>
</reference>
<dbReference type="Proteomes" id="UP000265520">
    <property type="component" value="Unassembled WGS sequence"/>
</dbReference>